<evidence type="ECO:0000313" key="2">
    <source>
        <dbReference type="EMBL" id="QES88380.1"/>
    </source>
</evidence>
<feature type="chain" id="PRO_5024280450" evidence="1">
    <location>
        <begin position="21"/>
        <end position="223"/>
    </location>
</feature>
<dbReference type="KEGG" id="arac:E0W69_006810"/>
<dbReference type="EMBL" id="CP044016">
    <property type="protein sequence ID" value="QES88380.1"/>
    <property type="molecule type" value="Genomic_DNA"/>
</dbReference>
<feature type="signal peptide" evidence="1">
    <location>
        <begin position="1"/>
        <end position="20"/>
    </location>
</feature>
<proteinExistence type="predicted"/>
<name>A0A5P2G3J3_9BACT</name>
<accession>A0A5P2G3J3</accession>
<protein>
    <submittedName>
        <fullName evidence="2">Uncharacterized protein</fullName>
    </submittedName>
</protein>
<dbReference type="OrthoDB" id="713689at2"/>
<gene>
    <name evidence="2" type="ORF">E0W69_006810</name>
</gene>
<reference evidence="2 3" key="1">
    <citation type="submission" date="2019-09" db="EMBL/GenBank/DDBJ databases">
        <title>Complete genome sequence of Arachidicoccus sp. B3-10 isolated from apple orchard soil.</title>
        <authorList>
            <person name="Kim H.S."/>
            <person name="Han K.-I."/>
            <person name="Suh M.K."/>
            <person name="Lee K.C."/>
            <person name="Eom M.K."/>
            <person name="Kim J.-S."/>
            <person name="Kang S.W."/>
            <person name="Sin Y."/>
            <person name="Lee J.-S."/>
        </authorList>
    </citation>
    <scope>NUCLEOTIDE SEQUENCE [LARGE SCALE GENOMIC DNA]</scope>
    <source>
        <strain evidence="2 3">B3-10</strain>
    </source>
</reference>
<dbReference type="AlphaFoldDB" id="A0A5P2G3J3"/>
<organism evidence="2 3">
    <name type="scientific">Rhizosphaericola mali</name>
    <dbReference type="NCBI Taxonomy" id="2545455"/>
    <lineage>
        <taxon>Bacteria</taxon>
        <taxon>Pseudomonadati</taxon>
        <taxon>Bacteroidota</taxon>
        <taxon>Chitinophagia</taxon>
        <taxon>Chitinophagales</taxon>
        <taxon>Chitinophagaceae</taxon>
        <taxon>Rhizosphaericola</taxon>
    </lineage>
</organism>
<sequence length="223" mass="24626">MKKQVLSASLVALLVGSMLTFDSCSKKDSDVSTAVPENEPMTTVKLQAVNEANTTDTINASWTLNPDTNIADTANYTLNLKANNKYAVKIYLIDSTQTPPEDITDEIWERRNYHLFFLQPTPMASGFTTGVNSPYIPETYWDNSYETNTAPYLNLSIVRTDHDDNNPELPVGISSEFTTGTSSNGYLRVVLRHQPNVKDGTWLGSQTGGGSTDIDSKFKVTIQ</sequence>
<keyword evidence="1" id="KW-0732">Signal</keyword>
<evidence type="ECO:0000256" key="1">
    <source>
        <dbReference type="SAM" id="SignalP"/>
    </source>
</evidence>
<keyword evidence="3" id="KW-1185">Reference proteome</keyword>
<dbReference type="Proteomes" id="UP000292424">
    <property type="component" value="Chromosome"/>
</dbReference>
<evidence type="ECO:0000313" key="3">
    <source>
        <dbReference type="Proteomes" id="UP000292424"/>
    </source>
</evidence>
<dbReference type="RefSeq" id="WP_131329268.1">
    <property type="nucleotide sequence ID" value="NZ_CP044016.1"/>
</dbReference>